<dbReference type="SUPFAM" id="SSF111369">
    <property type="entry name" value="HlyD-like secretion proteins"/>
    <property type="match status" value="2"/>
</dbReference>
<keyword evidence="5" id="KW-0812">Transmembrane</keyword>
<dbReference type="InterPro" id="IPR058625">
    <property type="entry name" value="MdtA-like_BSH"/>
</dbReference>
<comment type="subcellular location">
    <subcellularLocation>
        <location evidence="1">Cell envelope</location>
    </subcellularLocation>
</comment>
<name>A0AAU7NVW1_9GAMM</name>
<dbReference type="RefSeq" id="WP_349431872.1">
    <property type="nucleotide sequence ID" value="NZ_CP157743.1"/>
</dbReference>
<feature type="transmembrane region" description="Helical" evidence="5">
    <location>
        <begin position="263"/>
        <end position="280"/>
    </location>
</feature>
<dbReference type="Proteomes" id="UP001225378">
    <property type="component" value="Chromosome"/>
</dbReference>
<dbReference type="GO" id="GO:0030313">
    <property type="term" value="C:cell envelope"/>
    <property type="evidence" value="ECO:0007669"/>
    <property type="project" value="UniProtKB-SubCell"/>
</dbReference>
<dbReference type="Pfam" id="PF25917">
    <property type="entry name" value="BSH_RND"/>
    <property type="match status" value="1"/>
</dbReference>
<feature type="transmembrane region" description="Helical" evidence="5">
    <location>
        <begin position="165"/>
        <end position="185"/>
    </location>
</feature>
<feature type="domain" description="Multidrug resistance protein MdtA-like barrel-sandwich hybrid" evidence="6">
    <location>
        <begin position="441"/>
        <end position="690"/>
    </location>
</feature>
<sequence length="806" mass="91496">MTHHSPRIRADLSISRQETADGPCYIVKIPETGRFFRFGEVEYFIIERLNGENSAAEICASVEENYHSALSVDALQAFVASLEQRGLLNQTSESPRPTLLKQRQFKGSYLYLRYSLFDPDPLLAYLNHRLSFLFSRTFLCLSLALILGAFVLLISNDAEIQRDLVNHLAIENLLAVGGVLLVTVILHEFAHGLTCKHFGGQVHEIGFLLIFFMPAFFCNISDAWLFPQKSRRLWVAFAGAYCELLIWALAVVAWRIFAPETTIHYLALIMIGSSGVRILLNFNPLIKLDGYYMLSDYLDVPNLRAKALDYVRIRFKALFGLARPTAIDISRREKIIFVTYGLFAGLFSVFILGYLAALLAQFLVLHLQGTGFAIFVGIIMIAFHKKLQSLSLRLRKHLSGGAMSGKPWRNYALPILLIVLLSVVEIELTVSGEFEIYPAHNADIRAEVEAIIDDVYVHEGDRVRKGDRLVHLSDREYRMRLHKIEAEIREYQAKLKILTAGATKEEIDSARSKVDTAKTRYKHALKADQEAEQIHLRHLSKVKGAIDKVREQLNFAVKKLQRIEALSDKRVIPQVTLEQVQEEVSVKRNELREAEAELSMVQAYRHADVVKELAVSRDEVEQAEADLRQLLAGHREEEIESLEAVINALQVQQRYLQDNLQRVKVTSPIEGVVTTPKINEKKGQLVKKGDLIMEVYRLDTAKVEMLIPEKDIGDIGVGQPVTLKARAYPDRQFNGKVAAIAPTAMDDDSGLTRKVVRVTTEIDNAALLLKPEMTGFAKIDCGKRTLFELLTRRMLRYLRVEFWAWW</sequence>
<feature type="transmembrane region" description="Helical" evidence="5">
    <location>
        <begin position="335"/>
        <end position="357"/>
    </location>
</feature>
<feature type="transmembrane region" description="Helical" evidence="5">
    <location>
        <begin position="133"/>
        <end position="153"/>
    </location>
</feature>
<dbReference type="AlphaFoldDB" id="A0AAU7NVW1"/>
<reference evidence="8 9" key="1">
    <citation type="journal article" date="2024" name="Microbiology">
        <title>Methylomarinum rosea sp. nov., a novel halophilic methanotrophic bacterium from the hypersaline Lake Elton.</title>
        <authorList>
            <person name="Suleimanov R.Z."/>
            <person name="Oshkin I.Y."/>
            <person name="Danilova O.V."/>
            <person name="Suzina N.E."/>
            <person name="Dedysh S.N."/>
        </authorList>
    </citation>
    <scope>NUCLEOTIDE SEQUENCE [LARGE SCALE GENOMIC DNA]</scope>
    <source>
        <strain evidence="8 9">Ch1-1</strain>
    </source>
</reference>
<dbReference type="InterPro" id="IPR050465">
    <property type="entry name" value="UPF0194_transport"/>
</dbReference>
<feature type="coiled-coil region" evidence="4">
    <location>
        <begin position="474"/>
        <end position="501"/>
    </location>
</feature>
<feature type="transmembrane region" description="Helical" evidence="5">
    <location>
        <begin position="205"/>
        <end position="226"/>
    </location>
</feature>
<dbReference type="EMBL" id="CP157743">
    <property type="protein sequence ID" value="XBS21132.1"/>
    <property type="molecule type" value="Genomic_DNA"/>
</dbReference>
<accession>A0AAU7NVW1</accession>
<evidence type="ECO:0000256" key="5">
    <source>
        <dbReference type="SAM" id="Phobius"/>
    </source>
</evidence>
<comment type="similarity">
    <text evidence="2">Belongs to the membrane fusion protein (MFP) (TC 8.A.1) family.</text>
</comment>
<dbReference type="Pfam" id="PF05402">
    <property type="entry name" value="PqqD"/>
    <property type="match status" value="1"/>
</dbReference>
<dbReference type="Pfam" id="PF25954">
    <property type="entry name" value="Beta-barrel_RND_2"/>
    <property type="match status" value="1"/>
</dbReference>
<evidence type="ECO:0000313" key="8">
    <source>
        <dbReference type="EMBL" id="XBS21132.1"/>
    </source>
</evidence>
<feature type="transmembrane region" description="Helical" evidence="5">
    <location>
        <begin position="233"/>
        <end position="257"/>
    </location>
</feature>
<keyword evidence="3 4" id="KW-0175">Coiled coil</keyword>
<evidence type="ECO:0000256" key="1">
    <source>
        <dbReference type="ARBA" id="ARBA00004196"/>
    </source>
</evidence>
<feature type="domain" description="CusB-like beta-barrel" evidence="7">
    <location>
        <begin position="703"/>
        <end position="775"/>
    </location>
</feature>
<dbReference type="KEGG" id="mech:Q9L42_003150"/>
<evidence type="ECO:0000256" key="4">
    <source>
        <dbReference type="SAM" id="Coils"/>
    </source>
</evidence>
<keyword evidence="5" id="KW-1133">Transmembrane helix</keyword>
<feature type="coiled-coil region" evidence="4">
    <location>
        <begin position="546"/>
        <end position="659"/>
    </location>
</feature>
<dbReference type="Gene3D" id="1.10.287.470">
    <property type="entry name" value="Helix hairpin bin"/>
    <property type="match status" value="1"/>
</dbReference>
<protein>
    <submittedName>
        <fullName evidence="8">Efflux RND transporter periplasmic adaptor subunit</fullName>
    </submittedName>
</protein>
<evidence type="ECO:0000313" key="9">
    <source>
        <dbReference type="Proteomes" id="UP001225378"/>
    </source>
</evidence>
<dbReference type="Gene3D" id="2.40.50.100">
    <property type="match status" value="1"/>
</dbReference>
<feature type="transmembrane region" description="Helical" evidence="5">
    <location>
        <begin position="411"/>
        <end position="430"/>
    </location>
</feature>
<evidence type="ECO:0000259" key="7">
    <source>
        <dbReference type="Pfam" id="PF25954"/>
    </source>
</evidence>
<dbReference type="PANTHER" id="PTHR32347:SF23">
    <property type="entry name" value="BLL5650 PROTEIN"/>
    <property type="match status" value="1"/>
</dbReference>
<dbReference type="Gene3D" id="2.40.30.170">
    <property type="match status" value="1"/>
</dbReference>
<keyword evidence="5" id="KW-0472">Membrane</keyword>
<dbReference type="PANTHER" id="PTHR32347">
    <property type="entry name" value="EFFLUX SYSTEM COMPONENT YKNX-RELATED"/>
    <property type="match status" value="1"/>
</dbReference>
<organism evidence="8 9">
    <name type="scientific">Methylomarinum roseum</name>
    <dbReference type="NCBI Taxonomy" id="3067653"/>
    <lineage>
        <taxon>Bacteria</taxon>
        <taxon>Pseudomonadati</taxon>
        <taxon>Pseudomonadota</taxon>
        <taxon>Gammaproteobacteria</taxon>
        <taxon>Methylococcales</taxon>
        <taxon>Methylococcaceae</taxon>
        <taxon>Methylomarinum</taxon>
    </lineage>
</organism>
<evidence type="ECO:0000256" key="2">
    <source>
        <dbReference type="ARBA" id="ARBA00009477"/>
    </source>
</evidence>
<proteinExistence type="inferred from homology"/>
<dbReference type="PRINTS" id="PR01490">
    <property type="entry name" value="RTXTOXIND"/>
</dbReference>
<dbReference type="InterPro" id="IPR008792">
    <property type="entry name" value="PQQD"/>
</dbReference>
<gene>
    <name evidence="8" type="ORF">Q9L42_003150</name>
</gene>
<evidence type="ECO:0000256" key="3">
    <source>
        <dbReference type="ARBA" id="ARBA00023054"/>
    </source>
</evidence>
<evidence type="ECO:0000259" key="6">
    <source>
        <dbReference type="Pfam" id="PF25917"/>
    </source>
</evidence>
<feature type="transmembrane region" description="Helical" evidence="5">
    <location>
        <begin position="363"/>
        <end position="383"/>
    </location>
</feature>
<keyword evidence="9" id="KW-1185">Reference proteome</keyword>
<dbReference type="InterPro" id="IPR058792">
    <property type="entry name" value="Beta-barrel_RND_2"/>
</dbReference>